<proteinExistence type="predicted"/>
<accession>A0A4Y2W3K6</accession>
<dbReference type="OrthoDB" id="6437659at2759"/>
<dbReference type="InterPro" id="IPR002156">
    <property type="entry name" value="RNaseH_domain"/>
</dbReference>
<dbReference type="Proteomes" id="UP000499080">
    <property type="component" value="Unassembled WGS sequence"/>
</dbReference>
<organism evidence="2 3">
    <name type="scientific">Araneus ventricosus</name>
    <name type="common">Orbweaver spider</name>
    <name type="synonym">Epeira ventricosa</name>
    <dbReference type="NCBI Taxonomy" id="182803"/>
    <lineage>
        <taxon>Eukaryota</taxon>
        <taxon>Metazoa</taxon>
        <taxon>Ecdysozoa</taxon>
        <taxon>Arthropoda</taxon>
        <taxon>Chelicerata</taxon>
        <taxon>Arachnida</taxon>
        <taxon>Araneae</taxon>
        <taxon>Araneomorphae</taxon>
        <taxon>Entelegynae</taxon>
        <taxon>Araneoidea</taxon>
        <taxon>Araneidae</taxon>
        <taxon>Araneus</taxon>
    </lineage>
</organism>
<sequence length="345" mass="39243">MALVSGVGPLPKHKLPGSILFKESFYAGLPHNFHKCSKCLDRNSPLHVVSKTEYIKFQLWARHSNDYNHIIGNIQLDRNILINNIPSNMKYISFPNNIPNADYEVYKDGSRINGKTGFSVCILQNNINIENLYKLKNFNSVFQSELAANHRAAIWAAEKNSTINIHTDSLSSISALKSASARYGFVNNIKKDLFQLKHLVGLSWVKAHIGIQDNELADQQAKLATTTGVDKDIPAPRSFIKRTLNIYMINEWNEYWRQYDSASGARVREYLPGVSPKFLIHNEFLIFFLSGHGPFPQYLCRFKFLDSPLCVCGEVGDADHYTFCCSFTQKFHLLKPADAHKKAWL</sequence>
<evidence type="ECO:0000313" key="3">
    <source>
        <dbReference type="Proteomes" id="UP000499080"/>
    </source>
</evidence>
<keyword evidence="3" id="KW-1185">Reference proteome</keyword>
<name>A0A4Y2W3K6_ARAVE</name>
<dbReference type="InterPro" id="IPR036397">
    <property type="entry name" value="RNaseH_sf"/>
</dbReference>
<dbReference type="GO" id="GO:0003676">
    <property type="term" value="F:nucleic acid binding"/>
    <property type="evidence" value="ECO:0007669"/>
    <property type="project" value="InterPro"/>
</dbReference>
<dbReference type="PROSITE" id="PS50879">
    <property type="entry name" value="RNASE_H_1"/>
    <property type="match status" value="1"/>
</dbReference>
<dbReference type="GO" id="GO:0004523">
    <property type="term" value="F:RNA-DNA hybrid ribonuclease activity"/>
    <property type="evidence" value="ECO:0007669"/>
    <property type="project" value="InterPro"/>
</dbReference>
<protein>
    <recommendedName>
        <fullName evidence="1">RNase H type-1 domain-containing protein</fullName>
    </recommendedName>
</protein>
<gene>
    <name evidence="2" type="ORF">AVEN_202954_1</name>
</gene>
<dbReference type="EMBL" id="BGPR01055343">
    <property type="protein sequence ID" value="GBO31949.1"/>
    <property type="molecule type" value="Genomic_DNA"/>
</dbReference>
<evidence type="ECO:0000259" key="1">
    <source>
        <dbReference type="PROSITE" id="PS50879"/>
    </source>
</evidence>
<dbReference type="SUPFAM" id="SSF53098">
    <property type="entry name" value="Ribonuclease H-like"/>
    <property type="match status" value="1"/>
</dbReference>
<dbReference type="Pfam" id="PF00075">
    <property type="entry name" value="RNase_H"/>
    <property type="match status" value="1"/>
</dbReference>
<dbReference type="Gene3D" id="3.30.420.10">
    <property type="entry name" value="Ribonuclease H-like superfamily/Ribonuclease H"/>
    <property type="match status" value="1"/>
</dbReference>
<feature type="domain" description="RNase H type-1" evidence="1">
    <location>
        <begin position="99"/>
        <end position="226"/>
    </location>
</feature>
<dbReference type="CDD" id="cd09276">
    <property type="entry name" value="Rnase_HI_RT_non_LTR"/>
    <property type="match status" value="1"/>
</dbReference>
<evidence type="ECO:0000313" key="2">
    <source>
        <dbReference type="EMBL" id="GBO31949.1"/>
    </source>
</evidence>
<comment type="caution">
    <text evidence="2">The sequence shown here is derived from an EMBL/GenBank/DDBJ whole genome shotgun (WGS) entry which is preliminary data.</text>
</comment>
<dbReference type="AlphaFoldDB" id="A0A4Y2W3K6"/>
<reference evidence="2 3" key="1">
    <citation type="journal article" date="2019" name="Sci. Rep.">
        <title>Orb-weaving spider Araneus ventricosus genome elucidates the spidroin gene catalogue.</title>
        <authorList>
            <person name="Kono N."/>
            <person name="Nakamura H."/>
            <person name="Ohtoshi R."/>
            <person name="Moran D.A.P."/>
            <person name="Shinohara A."/>
            <person name="Yoshida Y."/>
            <person name="Fujiwara M."/>
            <person name="Mori M."/>
            <person name="Tomita M."/>
            <person name="Arakawa K."/>
        </authorList>
    </citation>
    <scope>NUCLEOTIDE SEQUENCE [LARGE SCALE GENOMIC DNA]</scope>
</reference>
<dbReference type="InterPro" id="IPR012337">
    <property type="entry name" value="RNaseH-like_sf"/>
</dbReference>